<feature type="region of interest" description="Disordered" evidence="2">
    <location>
        <begin position="167"/>
        <end position="193"/>
    </location>
</feature>
<dbReference type="AlphaFoldDB" id="K0R4F0"/>
<gene>
    <name evidence="3" type="ORF">THAOC_33278</name>
</gene>
<dbReference type="OMA" id="NRHEADA"/>
<feature type="region of interest" description="Disordered" evidence="2">
    <location>
        <begin position="357"/>
        <end position="378"/>
    </location>
</feature>
<organism evidence="3 4">
    <name type="scientific">Thalassiosira oceanica</name>
    <name type="common">Marine diatom</name>
    <dbReference type="NCBI Taxonomy" id="159749"/>
    <lineage>
        <taxon>Eukaryota</taxon>
        <taxon>Sar</taxon>
        <taxon>Stramenopiles</taxon>
        <taxon>Ochrophyta</taxon>
        <taxon>Bacillariophyta</taxon>
        <taxon>Coscinodiscophyceae</taxon>
        <taxon>Thalassiosirophycidae</taxon>
        <taxon>Thalassiosirales</taxon>
        <taxon>Thalassiosiraceae</taxon>
        <taxon>Thalassiosira</taxon>
    </lineage>
</organism>
<feature type="region of interest" description="Disordered" evidence="2">
    <location>
        <begin position="269"/>
        <end position="292"/>
    </location>
</feature>
<feature type="compositionally biased region" description="Basic and acidic residues" evidence="2">
    <location>
        <begin position="269"/>
        <end position="281"/>
    </location>
</feature>
<keyword evidence="4" id="KW-1185">Reference proteome</keyword>
<evidence type="ECO:0000313" key="3">
    <source>
        <dbReference type="EMBL" id="EJK47963.1"/>
    </source>
</evidence>
<dbReference type="Proteomes" id="UP000266841">
    <property type="component" value="Unassembled WGS sequence"/>
</dbReference>
<feature type="coiled-coil region" evidence="1">
    <location>
        <begin position="63"/>
        <end position="90"/>
    </location>
</feature>
<comment type="caution">
    <text evidence="3">The sequence shown here is derived from an EMBL/GenBank/DDBJ whole genome shotgun (WGS) entry which is preliminary data.</text>
</comment>
<protein>
    <submittedName>
        <fullName evidence="3">Uncharacterized protein</fullName>
    </submittedName>
</protein>
<evidence type="ECO:0000256" key="2">
    <source>
        <dbReference type="SAM" id="MobiDB-lite"/>
    </source>
</evidence>
<sequence>GAVESLERKAGRAASELEGARRDAAGHRASATAAALARDAVLREVEVLRGWKADAERSHGTQTAGLRAACEEAREELVRVRDEATSLAADLAAARLENGTLRREVEVLGDARGSAEVLLRESSDELARLTAELDAKSADVDALTLMLKSMGPAAELEAAVETLRQERSEAESKLRSQEEALRRSRAAHDDAMRKHEAEMGVKNEEISLVYGDLAEAKTACSSLEEMVKKMTDELNAKDGALEAKEEIVRDLRCQIDHLEVISTLQQELDTSHAEVGEDRKQAPPTADEDADENARVSALSESGKRLADELQERRSLALNVNLLEEMSLEDIRHLTSTLYAKLDEVNSLNLELEEARSSLKKSQSQYDALSESKAEESSRLQTELGAAGAKIEELDREIVRLAAGREEEQERVVKTEADASLPRGECEDHLAAIRERDCRIELLETKLNRHEADAAARHQEELLAISQERDALRQSMSAHSAGHLATRVGRRRGRRRCERGAGAEGGRGRPPQDHEQGHDDVQGTGKEGDRPGEGGGQTDVEV</sequence>
<name>K0R4F0_THAOC</name>
<reference evidence="3 4" key="1">
    <citation type="journal article" date="2012" name="Genome Biol.">
        <title>Genome and low-iron response of an oceanic diatom adapted to chronic iron limitation.</title>
        <authorList>
            <person name="Lommer M."/>
            <person name="Specht M."/>
            <person name="Roy A.S."/>
            <person name="Kraemer L."/>
            <person name="Andreson R."/>
            <person name="Gutowska M.A."/>
            <person name="Wolf J."/>
            <person name="Bergner S.V."/>
            <person name="Schilhabel M.B."/>
            <person name="Klostermeier U.C."/>
            <person name="Beiko R.G."/>
            <person name="Rosenstiel P."/>
            <person name="Hippler M."/>
            <person name="Laroche J."/>
        </authorList>
    </citation>
    <scope>NUCLEOTIDE SEQUENCE [LARGE SCALE GENOMIC DNA]</scope>
    <source>
        <strain evidence="3 4">CCMP1005</strain>
    </source>
</reference>
<proteinExistence type="predicted"/>
<feature type="compositionally biased region" description="Basic and acidic residues" evidence="2">
    <location>
        <begin position="498"/>
        <end position="532"/>
    </location>
</feature>
<feature type="compositionally biased region" description="Basic and acidic residues" evidence="2">
    <location>
        <begin position="1"/>
        <end position="10"/>
    </location>
</feature>
<feature type="region of interest" description="Disordered" evidence="2">
    <location>
        <begin position="1"/>
        <end position="29"/>
    </location>
</feature>
<evidence type="ECO:0000256" key="1">
    <source>
        <dbReference type="SAM" id="Coils"/>
    </source>
</evidence>
<feature type="compositionally biased region" description="Gly residues" evidence="2">
    <location>
        <begin position="533"/>
        <end position="542"/>
    </location>
</feature>
<dbReference type="EMBL" id="AGNL01046427">
    <property type="protein sequence ID" value="EJK47963.1"/>
    <property type="molecule type" value="Genomic_DNA"/>
</dbReference>
<feature type="compositionally biased region" description="Basic residues" evidence="2">
    <location>
        <begin position="488"/>
        <end position="497"/>
    </location>
</feature>
<keyword evidence="1" id="KW-0175">Coiled coil</keyword>
<feature type="region of interest" description="Disordered" evidence="2">
    <location>
        <begin position="473"/>
        <end position="542"/>
    </location>
</feature>
<evidence type="ECO:0000313" key="4">
    <source>
        <dbReference type="Proteomes" id="UP000266841"/>
    </source>
</evidence>
<feature type="non-terminal residue" evidence="3">
    <location>
        <position position="1"/>
    </location>
</feature>
<accession>K0R4F0</accession>